<comment type="caution">
    <text evidence="1">The sequence shown here is derived from an EMBL/GenBank/DDBJ whole genome shotgun (WGS) entry which is preliminary data.</text>
</comment>
<dbReference type="Proteomes" id="UP000068243">
    <property type="component" value="Unassembled WGS sequence"/>
</dbReference>
<accession>A0A100I5R6</accession>
<evidence type="ECO:0008006" key="3">
    <source>
        <dbReference type="Google" id="ProtNLM"/>
    </source>
</evidence>
<protein>
    <recommendedName>
        <fullName evidence="3">F-box domain-containing protein</fullName>
    </recommendedName>
</protein>
<evidence type="ECO:0000313" key="2">
    <source>
        <dbReference type="Proteomes" id="UP000068243"/>
    </source>
</evidence>
<dbReference type="AlphaFoldDB" id="A0A100I5R6"/>
<evidence type="ECO:0000313" key="1">
    <source>
        <dbReference type="EMBL" id="GAQ35221.1"/>
    </source>
</evidence>
<reference evidence="2" key="1">
    <citation type="journal article" date="2016" name="Genome Announc.">
        <title>Draft genome sequence of Aspergillus niger strain An76.</title>
        <authorList>
            <person name="Gong W."/>
            <person name="Cheng Z."/>
            <person name="Zhang H."/>
            <person name="Liu L."/>
            <person name="Gao P."/>
            <person name="Wang L."/>
        </authorList>
    </citation>
    <scope>NUCLEOTIDE SEQUENCE [LARGE SCALE GENOMIC DNA]</scope>
    <source>
        <strain evidence="2">An76</strain>
    </source>
</reference>
<name>A0A100I5R6_ASPNG</name>
<proteinExistence type="predicted"/>
<organism evidence="1 2">
    <name type="scientific">Aspergillus niger</name>
    <dbReference type="NCBI Taxonomy" id="5061"/>
    <lineage>
        <taxon>Eukaryota</taxon>
        <taxon>Fungi</taxon>
        <taxon>Dikarya</taxon>
        <taxon>Ascomycota</taxon>
        <taxon>Pezizomycotina</taxon>
        <taxon>Eurotiomycetes</taxon>
        <taxon>Eurotiomycetidae</taxon>
        <taxon>Eurotiales</taxon>
        <taxon>Aspergillaceae</taxon>
        <taxon>Aspergillus</taxon>
        <taxon>Aspergillus subgen. Circumdati</taxon>
    </lineage>
</organism>
<gene>
    <name evidence="1" type="ORF">ABL_01110</name>
</gene>
<dbReference type="EMBL" id="BCMY01000001">
    <property type="protein sequence ID" value="GAQ35221.1"/>
    <property type="molecule type" value="Genomic_DNA"/>
</dbReference>
<dbReference type="OrthoDB" id="4477489at2759"/>
<sequence length="483" mass="55503">MSPIHFLSLETRQIILGYLDIDSLLSAIRSCRPFYLAYKGYEASVLKSCLYTTITPEILPYAILTLDTAKSAHRDVIEYLMLILELIRKRLGNPTETLRKWSWDLCEMKELFFVHRHLSFFIDDYSKKALEEFHNSFGETEVCVPLSRNEWARIARSFYAHLVIRQACLNCFVRLNHYEYYSGSCTFESLVTSVAEKLLLNCIDLEQLYIVSAYFGDIKFTKGPIRRLSRVGYYLRYYNEGASQWSKKHECHQASMLLLARRALDPSYSHVYLPVTEGMLPITWRLCNTNMEKGIAGIFRERGRSPVSNPNLAQACLSSLSVRTCRAAFREDLGTYKYGIVMWDKLRMLNSRLKDIYRTDCSVPLMFYIYESMMVSSAEQNNDASLNETAEISTILPEKKKTENKATAFFDGSPQQPGRQAVSRAVSPDLMSWCSDELRAVKKERAMRSDLSIGAHHPGTSWGSPLGPVSSCQPYSRVCRWEK</sequence>